<dbReference type="Pfam" id="PF03422">
    <property type="entry name" value="CBM_6"/>
    <property type="match status" value="1"/>
</dbReference>
<dbReference type="SMART" id="SM00606">
    <property type="entry name" value="CBD_IV"/>
    <property type="match status" value="1"/>
</dbReference>
<dbReference type="CDD" id="cd08023">
    <property type="entry name" value="GH16_laminarinase_like"/>
    <property type="match status" value="1"/>
</dbReference>
<sequence>MKKLLPACLLLGALTTLQKNAQAQNWQLVWQDEFTNGISSDWVFETGNGSSGWGNNELEYYRRENATIENGQLVITAKRESFGGFNYTSARMKTQGNKSWKYGKFEARIKMPAFSGIWPAFWMLGNTISDPNVGWPACGEIDIMEHINAENRTYGTPHWRDHNNNYASFGGNTFCTVTDYHIYSVEWDANYIRWFLDGAKFHEMYIGGGINGTSEFHANHFLLLNMAVGGNWPGFNIDLNGFPAKMYVDYVRVYQDGGGNPNPVGQTIQAESFTAQSGVQTETTTDAGGGSNVGWIDANDWMAYGAVTFPTTGTYKVEYRVASLNGGGRLSLDLNAGATVLGQLDVPSTGGWQNWTTISHNVHINAGTYNPGIFAIAGGWNLNWIRFTPVGTARVASNTDMVNNLIDNSVQSGKGFTIYPNPVQQKLNILSSESLIGGLIRIFDISGRQVITARPASNNIDVSSLAPGVYTLVFIKGKTKITSAFIK</sequence>
<dbReference type="InterPro" id="IPR013320">
    <property type="entry name" value="ConA-like_dom_sf"/>
</dbReference>
<feature type="chain" id="PRO_5012483942" evidence="3">
    <location>
        <begin position="24"/>
        <end position="487"/>
    </location>
</feature>
<evidence type="ECO:0000256" key="2">
    <source>
        <dbReference type="ARBA" id="ARBA00022729"/>
    </source>
</evidence>
<comment type="similarity">
    <text evidence="1">Belongs to the glycosyl hydrolase 16 family.</text>
</comment>
<dbReference type="PROSITE" id="PS51762">
    <property type="entry name" value="GH16_2"/>
    <property type="match status" value="1"/>
</dbReference>
<evidence type="ECO:0000256" key="3">
    <source>
        <dbReference type="SAM" id="SignalP"/>
    </source>
</evidence>
<dbReference type="NCBIfam" id="TIGR04183">
    <property type="entry name" value="Por_Secre_tail"/>
    <property type="match status" value="1"/>
</dbReference>
<dbReference type="InterPro" id="IPR026444">
    <property type="entry name" value="Secre_tail"/>
</dbReference>
<evidence type="ECO:0000259" key="4">
    <source>
        <dbReference type="PROSITE" id="PS51175"/>
    </source>
</evidence>
<dbReference type="Pfam" id="PF18962">
    <property type="entry name" value="Por_Secre_tail"/>
    <property type="match status" value="1"/>
</dbReference>
<dbReference type="CDD" id="cd04080">
    <property type="entry name" value="CBM6_cellulase-like"/>
    <property type="match status" value="1"/>
</dbReference>
<protein>
    <submittedName>
        <fullName evidence="6">Glycoside hydrolase family 16</fullName>
    </submittedName>
</protein>
<dbReference type="OrthoDB" id="9809583at2"/>
<evidence type="ECO:0000259" key="5">
    <source>
        <dbReference type="PROSITE" id="PS51762"/>
    </source>
</evidence>
<evidence type="ECO:0000313" key="7">
    <source>
        <dbReference type="Proteomes" id="UP000192276"/>
    </source>
</evidence>
<evidence type="ECO:0000313" key="6">
    <source>
        <dbReference type="EMBL" id="OQP66231.1"/>
    </source>
</evidence>
<dbReference type="Gene3D" id="2.60.120.200">
    <property type="match status" value="1"/>
</dbReference>
<dbReference type="GO" id="GO:0004553">
    <property type="term" value="F:hydrolase activity, hydrolyzing O-glycosyl compounds"/>
    <property type="evidence" value="ECO:0007669"/>
    <property type="project" value="InterPro"/>
</dbReference>
<dbReference type="STRING" id="550983.A4R26_13630"/>
<gene>
    <name evidence="6" type="ORF">A4R26_13630</name>
</gene>
<comment type="caution">
    <text evidence="6">The sequence shown here is derived from an EMBL/GenBank/DDBJ whole genome shotgun (WGS) entry which is preliminary data.</text>
</comment>
<organism evidence="6 7">
    <name type="scientific">Niastella populi</name>
    <dbReference type="NCBI Taxonomy" id="550983"/>
    <lineage>
        <taxon>Bacteria</taxon>
        <taxon>Pseudomonadati</taxon>
        <taxon>Bacteroidota</taxon>
        <taxon>Chitinophagia</taxon>
        <taxon>Chitinophagales</taxon>
        <taxon>Chitinophagaceae</taxon>
        <taxon>Niastella</taxon>
    </lineage>
</organism>
<dbReference type="PROSITE" id="PS51175">
    <property type="entry name" value="CBM6"/>
    <property type="match status" value="1"/>
</dbReference>
<dbReference type="InterPro" id="IPR008979">
    <property type="entry name" value="Galactose-bd-like_sf"/>
</dbReference>
<proteinExistence type="inferred from homology"/>
<feature type="signal peptide" evidence="3">
    <location>
        <begin position="1"/>
        <end position="23"/>
    </location>
</feature>
<dbReference type="InterPro" id="IPR006584">
    <property type="entry name" value="Cellulose-bd_IV"/>
</dbReference>
<evidence type="ECO:0000256" key="1">
    <source>
        <dbReference type="ARBA" id="ARBA00006865"/>
    </source>
</evidence>
<dbReference type="GO" id="GO:0030246">
    <property type="term" value="F:carbohydrate binding"/>
    <property type="evidence" value="ECO:0007669"/>
    <property type="project" value="InterPro"/>
</dbReference>
<dbReference type="EMBL" id="LWBP01000056">
    <property type="protein sequence ID" value="OQP66231.1"/>
    <property type="molecule type" value="Genomic_DNA"/>
</dbReference>
<dbReference type="InterPro" id="IPR000757">
    <property type="entry name" value="Beta-glucanase-like"/>
</dbReference>
<dbReference type="GO" id="GO:0005975">
    <property type="term" value="P:carbohydrate metabolic process"/>
    <property type="evidence" value="ECO:0007669"/>
    <property type="project" value="InterPro"/>
</dbReference>
<reference evidence="7" key="1">
    <citation type="submission" date="2016-04" db="EMBL/GenBank/DDBJ databases">
        <authorList>
            <person name="Chen L."/>
            <person name="Zhuang W."/>
            <person name="Wang G."/>
        </authorList>
    </citation>
    <scope>NUCLEOTIDE SEQUENCE [LARGE SCALE GENOMIC DNA]</scope>
    <source>
        <strain evidence="7">208</strain>
    </source>
</reference>
<dbReference type="InterPro" id="IPR050546">
    <property type="entry name" value="Glycosyl_Hydrlase_16"/>
</dbReference>
<dbReference type="InterPro" id="IPR005084">
    <property type="entry name" value="CBM6"/>
</dbReference>
<accession>A0A1V9G6G5</accession>
<dbReference type="Proteomes" id="UP000192276">
    <property type="component" value="Unassembled WGS sequence"/>
</dbReference>
<keyword evidence="7" id="KW-1185">Reference proteome</keyword>
<dbReference type="SUPFAM" id="SSF49899">
    <property type="entry name" value="Concanavalin A-like lectins/glucanases"/>
    <property type="match status" value="1"/>
</dbReference>
<dbReference type="AlphaFoldDB" id="A0A1V9G6G5"/>
<feature type="domain" description="CBM6" evidence="4">
    <location>
        <begin position="266"/>
        <end position="388"/>
    </location>
</feature>
<dbReference type="Gene3D" id="2.60.120.260">
    <property type="entry name" value="Galactose-binding domain-like"/>
    <property type="match status" value="1"/>
</dbReference>
<dbReference type="PANTHER" id="PTHR10963">
    <property type="entry name" value="GLYCOSYL HYDROLASE-RELATED"/>
    <property type="match status" value="1"/>
</dbReference>
<dbReference type="Pfam" id="PF00722">
    <property type="entry name" value="Glyco_hydro_16"/>
    <property type="match status" value="1"/>
</dbReference>
<keyword evidence="6" id="KW-0378">Hydrolase</keyword>
<dbReference type="RefSeq" id="WP_081163038.1">
    <property type="nucleotide sequence ID" value="NZ_LWBP01000056.1"/>
</dbReference>
<dbReference type="PANTHER" id="PTHR10963:SF55">
    <property type="entry name" value="GLYCOSIDE HYDROLASE FAMILY 16 PROTEIN"/>
    <property type="match status" value="1"/>
</dbReference>
<name>A0A1V9G6G5_9BACT</name>
<dbReference type="SUPFAM" id="SSF49785">
    <property type="entry name" value="Galactose-binding domain-like"/>
    <property type="match status" value="1"/>
</dbReference>
<keyword evidence="2 3" id="KW-0732">Signal</keyword>
<feature type="domain" description="GH16" evidence="5">
    <location>
        <begin position="32"/>
        <end position="259"/>
    </location>
</feature>